<dbReference type="SUPFAM" id="SSF53335">
    <property type="entry name" value="S-adenosyl-L-methionine-dependent methyltransferases"/>
    <property type="match status" value="1"/>
</dbReference>
<dbReference type="InterPro" id="IPR029063">
    <property type="entry name" value="SAM-dependent_MTases_sf"/>
</dbReference>
<evidence type="ECO:0000313" key="3">
    <source>
        <dbReference type="Proteomes" id="UP000706124"/>
    </source>
</evidence>
<protein>
    <recommendedName>
        <fullName evidence="1">Methyltransferase FkbM domain-containing protein</fullName>
    </recommendedName>
</protein>
<feature type="domain" description="Methyltransferase FkbM" evidence="1">
    <location>
        <begin position="53"/>
        <end position="229"/>
    </location>
</feature>
<evidence type="ECO:0000259" key="1">
    <source>
        <dbReference type="Pfam" id="PF05050"/>
    </source>
</evidence>
<name>A0A9P7M251_9HYPO</name>
<dbReference type="Gene3D" id="3.40.50.150">
    <property type="entry name" value="Vaccinia Virus protein VP39"/>
    <property type="match status" value="1"/>
</dbReference>
<evidence type="ECO:0000313" key="2">
    <source>
        <dbReference type="EMBL" id="KAG5928089.1"/>
    </source>
</evidence>
<accession>A0A9P7M251</accession>
<dbReference type="Proteomes" id="UP000706124">
    <property type="component" value="Unassembled WGS sequence"/>
</dbReference>
<sequence>MATANLQKLQLADDLAVYANSGAEFETQFLYREIFGDKCYDTGPLPEDAVIIDAGANIGMFSLYVKRQCPGARITAFEPAPDTAAALRLNLALHKVHGVEVHECALGSHDCEMKLTYFPNMPGNSTLYGDDEPAIFAGEVGRAHPVARLREERREVPVPVRRLSDVLRQMPALERVDLLKIDVEGAELDVLRGLDDDHWELVRRIVMEVGDEHGDLAAAETLLRGRGFEVVSERAAWAPETLPMYTLMARR</sequence>
<dbReference type="PANTHER" id="PTHR34203">
    <property type="entry name" value="METHYLTRANSFERASE, FKBM FAMILY PROTEIN"/>
    <property type="match status" value="1"/>
</dbReference>
<comment type="caution">
    <text evidence="2">The sequence shown here is derived from an EMBL/GenBank/DDBJ whole genome shotgun (WGS) entry which is preliminary data.</text>
</comment>
<proteinExistence type="predicted"/>
<dbReference type="InterPro" id="IPR006342">
    <property type="entry name" value="FkbM_mtfrase"/>
</dbReference>
<dbReference type="PANTHER" id="PTHR34203:SF15">
    <property type="entry name" value="SLL1173 PROTEIN"/>
    <property type="match status" value="1"/>
</dbReference>
<keyword evidence="3" id="KW-1185">Reference proteome</keyword>
<reference evidence="2 3" key="1">
    <citation type="journal article" date="2020" name="bioRxiv">
        <title>Whole genome comparisons of ergot fungi reveals the divergence and evolution of species within the genus Claviceps are the result of varying mechanisms driving genome evolution and host range expansion.</title>
        <authorList>
            <person name="Wyka S.A."/>
            <person name="Mondo S.J."/>
            <person name="Liu M."/>
            <person name="Dettman J."/>
            <person name="Nalam V."/>
            <person name="Broders K.D."/>
        </authorList>
    </citation>
    <scope>NUCLEOTIDE SEQUENCE [LARGE SCALE GENOMIC DNA]</scope>
    <source>
        <strain evidence="2 3">CCC 1485</strain>
    </source>
</reference>
<organism evidence="2 3">
    <name type="scientific">Claviceps pazoutovae</name>
    <dbReference type="NCBI Taxonomy" id="1649127"/>
    <lineage>
        <taxon>Eukaryota</taxon>
        <taxon>Fungi</taxon>
        <taxon>Dikarya</taxon>
        <taxon>Ascomycota</taxon>
        <taxon>Pezizomycotina</taxon>
        <taxon>Sordariomycetes</taxon>
        <taxon>Hypocreomycetidae</taxon>
        <taxon>Hypocreales</taxon>
        <taxon>Clavicipitaceae</taxon>
        <taxon>Claviceps</taxon>
    </lineage>
</organism>
<gene>
    <name evidence="2" type="ORF">E4U60_007851</name>
</gene>
<dbReference type="InterPro" id="IPR052514">
    <property type="entry name" value="SAM-dependent_MTase"/>
</dbReference>
<dbReference type="EMBL" id="SRPO01000947">
    <property type="protein sequence ID" value="KAG5928089.1"/>
    <property type="molecule type" value="Genomic_DNA"/>
</dbReference>
<dbReference type="OrthoDB" id="5835829at2759"/>
<dbReference type="NCBIfam" id="TIGR01444">
    <property type="entry name" value="fkbM_fam"/>
    <property type="match status" value="1"/>
</dbReference>
<dbReference type="Pfam" id="PF05050">
    <property type="entry name" value="Methyltransf_21"/>
    <property type="match status" value="1"/>
</dbReference>
<dbReference type="AlphaFoldDB" id="A0A9P7M251"/>